<evidence type="ECO:0000256" key="1">
    <source>
        <dbReference type="ARBA" id="ARBA00009275"/>
    </source>
</evidence>
<protein>
    <submittedName>
        <fullName evidence="3">Deoxyribonuclease</fullName>
    </submittedName>
</protein>
<dbReference type="Pfam" id="PF01026">
    <property type="entry name" value="TatD_DNase"/>
    <property type="match status" value="1"/>
</dbReference>
<gene>
    <name evidence="3" type="ORF">GCM10011613_21040</name>
</gene>
<dbReference type="PIRSF" id="PIRSF005902">
    <property type="entry name" value="DNase_TatD"/>
    <property type="match status" value="1"/>
</dbReference>
<dbReference type="PROSITE" id="PS01091">
    <property type="entry name" value="TATD_3"/>
    <property type="match status" value="1"/>
</dbReference>
<dbReference type="PROSITE" id="PS01137">
    <property type="entry name" value="TATD_1"/>
    <property type="match status" value="1"/>
</dbReference>
<dbReference type="InterPro" id="IPR001130">
    <property type="entry name" value="TatD-like"/>
</dbReference>
<dbReference type="PANTHER" id="PTHR46124">
    <property type="entry name" value="D-AMINOACYL-TRNA DEACYLASE"/>
    <property type="match status" value="1"/>
</dbReference>
<sequence length="259" mass="29040">MEFFDSHCHFDFAIFDHDRDLVWSECNALGLNSMLVPGVAPSQWEKAAQVADKNLHIYLGVGLHPWWIEKEFAQNFNMLKQQLADNLSLKKCVAIGECGLDAGIETPLEVQHQVLDVHLQLAHETKMPVIIHCVKAHNELLQQLKKYQLPAGGVIHAFSGSYEMATQYWSMGFRLGIGGTITYERANKTRNAVKQLPLDAILLETDAPDMPLNGKQGQRNSPVNIIAIAQTLADLRAESIEHVATHTTTNTRQLFKIIH</sequence>
<dbReference type="Gene3D" id="3.20.20.140">
    <property type="entry name" value="Metal-dependent hydrolases"/>
    <property type="match status" value="1"/>
</dbReference>
<proteinExistence type="inferred from homology"/>
<organism evidence="3 4">
    <name type="scientific">Cellvibrio zantedeschiae</name>
    <dbReference type="NCBI Taxonomy" id="1237077"/>
    <lineage>
        <taxon>Bacteria</taxon>
        <taxon>Pseudomonadati</taxon>
        <taxon>Pseudomonadota</taxon>
        <taxon>Gammaproteobacteria</taxon>
        <taxon>Cellvibrionales</taxon>
        <taxon>Cellvibrionaceae</taxon>
        <taxon>Cellvibrio</taxon>
    </lineage>
</organism>
<dbReference type="RefSeq" id="WP_189418130.1">
    <property type="nucleotide sequence ID" value="NZ_BMYZ01000001.1"/>
</dbReference>
<dbReference type="PANTHER" id="PTHR46124:SF3">
    <property type="entry name" value="HYDROLASE"/>
    <property type="match status" value="1"/>
</dbReference>
<name>A0ABQ3B3T5_9GAMM</name>
<evidence type="ECO:0000256" key="2">
    <source>
        <dbReference type="ARBA" id="ARBA00022801"/>
    </source>
</evidence>
<dbReference type="Proteomes" id="UP000619761">
    <property type="component" value="Unassembled WGS sequence"/>
</dbReference>
<evidence type="ECO:0000313" key="4">
    <source>
        <dbReference type="Proteomes" id="UP000619761"/>
    </source>
</evidence>
<dbReference type="EMBL" id="BMYZ01000001">
    <property type="protein sequence ID" value="GGY75324.1"/>
    <property type="molecule type" value="Genomic_DNA"/>
</dbReference>
<keyword evidence="2" id="KW-0378">Hydrolase</keyword>
<comment type="caution">
    <text evidence="3">The sequence shown here is derived from an EMBL/GenBank/DDBJ whole genome shotgun (WGS) entry which is preliminary data.</text>
</comment>
<keyword evidence="4" id="KW-1185">Reference proteome</keyword>
<accession>A0ABQ3B3T5</accession>
<dbReference type="InterPro" id="IPR018228">
    <property type="entry name" value="DNase_TatD-rel_CS"/>
</dbReference>
<dbReference type="SUPFAM" id="SSF51556">
    <property type="entry name" value="Metallo-dependent hydrolases"/>
    <property type="match status" value="1"/>
</dbReference>
<comment type="similarity">
    <text evidence="1">Belongs to the metallo-dependent hydrolases superfamily. TatD-type hydrolase family.</text>
</comment>
<reference evidence="4" key="1">
    <citation type="journal article" date="2019" name="Int. J. Syst. Evol. Microbiol.">
        <title>The Global Catalogue of Microorganisms (GCM) 10K type strain sequencing project: providing services to taxonomists for standard genome sequencing and annotation.</title>
        <authorList>
            <consortium name="The Broad Institute Genomics Platform"/>
            <consortium name="The Broad Institute Genome Sequencing Center for Infectious Disease"/>
            <person name="Wu L."/>
            <person name="Ma J."/>
        </authorList>
    </citation>
    <scope>NUCLEOTIDE SEQUENCE [LARGE SCALE GENOMIC DNA]</scope>
    <source>
        <strain evidence="4">KCTC 32239</strain>
    </source>
</reference>
<evidence type="ECO:0000313" key="3">
    <source>
        <dbReference type="EMBL" id="GGY75324.1"/>
    </source>
</evidence>
<dbReference type="InterPro" id="IPR032466">
    <property type="entry name" value="Metal_Hydrolase"/>
</dbReference>
<dbReference type="CDD" id="cd01310">
    <property type="entry name" value="TatD_DNAse"/>
    <property type="match status" value="1"/>
</dbReference>